<dbReference type="InterPro" id="IPR044608">
    <property type="entry name" value="Ect1/PCYT2"/>
</dbReference>
<reference evidence="13" key="1">
    <citation type="submission" date="2021-01" db="EMBL/GenBank/DDBJ databases">
        <authorList>
            <person name="Kaushik A."/>
        </authorList>
    </citation>
    <scope>NUCLEOTIDE SEQUENCE</scope>
    <source>
        <strain evidence="13">AG6-10EEA</strain>
    </source>
</reference>
<keyword evidence="3" id="KW-0444">Lipid biosynthesis</keyword>
<dbReference type="InterPro" id="IPR004821">
    <property type="entry name" value="Cyt_trans-like"/>
</dbReference>
<comment type="similarity">
    <text evidence="2">Belongs to the cytidylyltransferase family.</text>
</comment>
<dbReference type="PANTHER" id="PTHR45780:SF2">
    <property type="entry name" value="ETHANOLAMINE-PHOSPHATE CYTIDYLYLTRANSFERASE"/>
    <property type="match status" value="1"/>
</dbReference>
<evidence type="ECO:0000256" key="6">
    <source>
        <dbReference type="ARBA" id="ARBA00023098"/>
    </source>
</evidence>
<protein>
    <recommendedName>
        <fullName evidence="10">ethanolamine-phosphate cytidylyltransferase</fullName>
        <ecNumber evidence="10">2.7.7.14</ecNumber>
    </recommendedName>
    <alternativeName>
        <fullName evidence="11">CTP:phosphoethanolamine cytidylyltransferase</fullName>
    </alternativeName>
</protein>
<organism evidence="13 14">
    <name type="scientific">Rhizoctonia solani</name>
    <dbReference type="NCBI Taxonomy" id="456999"/>
    <lineage>
        <taxon>Eukaryota</taxon>
        <taxon>Fungi</taxon>
        <taxon>Dikarya</taxon>
        <taxon>Basidiomycota</taxon>
        <taxon>Agaricomycotina</taxon>
        <taxon>Agaricomycetes</taxon>
        <taxon>Cantharellales</taxon>
        <taxon>Ceratobasidiaceae</taxon>
        <taxon>Rhizoctonia</taxon>
    </lineage>
</organism>
<dbReference type="InterPro" id="IPR014729">
    <property type="entry name" value="Rossmann-like_a/b/a_fold"/>
</dbReference>
<evidence type="ECO:0000256" key="7">
    <source>
        <dbReference type="ARBA" id="ARBA00023209"/>
    </source>
</evidence>
<dbReference type="GO" id="GO:0005737">
    <property type="term" value="C:cytoplasm"/>
    <property type="evidence" value="ECO:0007669"/>
    <property type="project" value="TreeGrafter"/>
</dbReference>
<evidence type="ECO:0000256" key="9">
    <source>
        <dbReference type="ARBA" id="ARBA00024191"/>
    </source>
</evidence>
<sequence length="368" mass="41124">MMYHVDARDCLHPERSSLVTSSTMPVESPKARLWLDGCFDGFHFAHANAVRQSRKFGDYVIVGVHSDLLIEKWASTPDASPFSVTEMRTMTETKDPPCSMNAKGEYDLIRGCRWVDEVAEDVPYITDMDVVAKYNIDYVCHGDDPVLIGNDCYEKAKKAGKYKEYPRTCASTRFSSRCCDVALNSQTRDGISTTSIIDRILLPETRLLAPEEELWKLIDEFAATCSDPPPIIDLSDPNNRHDTLPRDNSRDVVYIGASWDVFGSGHVELLRRAHQTRKDTYLIVGVWGEQAAWDECGERPLLDTLERVLAVLQCRYTSAVIIDAPVEPTAAFLSEITAKFVVNPGDNFAITNDIQANAPGSNSQVADY</sequence>
<comment type="caution">
    <text evidence="13">The sequence shown here is derived from an EMBL/GenBank/DDBJ whole genome shotgun (WGS) entry which is preliminary data.</text>
</comment>
<keyword evidence="4" id="KW-0808">Transferase</keyword>
<evidence type="ECO:0000259" key="12">
    <source>
        <dbReference type="Pfam" id="PF01467"/>
    </source>
</evidence>
<dbReference type="SUPFAM" id="SSF52374">
    <property type="entry name" value="Nucleotidylyl transferase"/>
    <property type="match status" value="2"/>
</dbReference>
<evidence type="ECO:0000256" key="1">
    <source>
        <dbReference type="ARBA" id="ARBA00005189"/>
    </source>
</evidence>
<evidence type="ECO:0000256" key="10">
    <source>
        <dbReference type="ARBA" id="ARBA00024221"/>
    </source>
</evidence>
<dbReference type="EMBL" id="CAJMXA010003965">
    <property type="protein sequence ID" value="CAE6529405.1"/>
    <property type="molecule type" value="Genomic_DNA"/>
</dbReference>
<keyword evidence="6" id="KW-0443">Lipid metabolism</keyword>
<dbReference type="Pfam" id="PF01467">
    <property type="entry name" value="CTP_transf_like"/>
    <property type="match status" value="3"/>
</dbReference>
<gene>
    <name evidence="13" type="ORF">RDB_LOCUS165284</name>
</gene>
<dbReference type="Proteomes" id="UP000663853">
    <property type="component" value="Unassembled WGS sequence"/>
</dbReference>
<feature type="domain" description="Cytidyltransferase-like" evidence="12">
    <location>
        <begin position="97"/>
        <end position="199"/>
    </location>
</feature>
<dbReference type="GO" id="GO:0004306">
    <property type="term" value="F:ethanolamine-phosphate cytidylyltransferase activity"/>
    <property type="evidence" value="ECO:0007669"/>
    <property type="project" value="UniProtKB-EC"/>
</dbReference>
<comment type="pathway">
    <text evidence="9">Phospholipid metabolism; phosphatidylethanolamine biosynthesis; phosphatidylethanolamine from ethanolamine: step 2/3.</text>
</comment>
<evidence type="ECO:0000256" key="11">
    <source>
        <dbReference type="ARBA" id="ARBA00031473"/>
    </source>
</evidence>
<evidence type="ECO:0000256" key="8">
    <source>
        <dbReference type="ARBA" id="ARBA00023264"/>
    </source>
</evidence>
<dbReference type="GO" id="GO:0006646">
    <property type="term" value="P:phosphatidylethanolamine biosynthetic process"/>
    <property type="evidence" value="ECO:0007669"/>
    <property type="project" value="UniProtKB-UniPathway"/>
</dbReference>
<dbReference type="UniPathway" id="UPA00558">
    <property type="reaction ID" value="UER00742"/>
</dbReference>
<dbReference type="AlphaFoldDB" id="A0A8H3HGJ2"/>
<name>A0A8H3HGJ2_9AGAM</name>
<evidence type="ECO:0000313" key="14">
    <source>
        <dbReference type="Proteomes" id="UP000663853"/>
    </source>
</evidence>
<evidence type="ECO:0000256" key="5">
    <source>
        <dbReference type="ARBA" id="ARBA00022695"/>
    </source>
</evidence>
<evidence type="ECO:0000256" key="2">
    <source>
        <dbReference type="ARBA" id="ARBA00010101"/>
    </source>
</evidence>
<evidence type="ECO:0000256" key="4">
    <source>
        <dbReference type="ARBA" id="ARBA00022679"/>
    </source>
</evidence>
<dbReference type="NCBIfam" id="TIGR00125">
    <property type="entry name" value="cyt_tran_rel"/>
    <property type="match status" value="1"/>
</dbReference>
<comment type="pathway">
    <text evidence="1">Lipid metabolism.</text>
</comment>
<feature type="domain" description="Cytidyltransferase-like" evidence="12">
    <location>
        <begin position="35"/>
        <end position="68"/>
    </location>
</feature>
<dbReference type="PANTHER" id="PTHR45780">
    <property type="entry name" value="ETHANOLAMINE-PHOSPHATE CYTIDYLYLTRANSFERASE"/>
    <property type="match status" value="1"/>
</dbReference>
<evidence type="ECO:0000313" key="13">
    <source>
        <dbReference type="EMBL" id="CAE6529405.1"/>
    </source>
</evidence>
<keyword evidence="5" id="KW-0548">Nucleotidyltransferase</keyword>
<feature type="domain" description="Cytidyltransferase-like" evidence="12">
    <location>
        <begin position="255"/>
        <end position="349"/>
    </location>
</feature>
<evidence type="ECO:0000256" key="3">
    <source>
        <dbReference type="ARBA" id="ARBA00022516"/>
    </source>
</evidence>
<dbReference type="EC" id="2.7.7.14" evidence="10"/>
<keyword evidence="7" id="KW-0594">Phospholipid biosynthesis</keyword>
<accession>A0A8H3HGJ2</accession>
<dbReference type="Gene3D" id="3.40.50.620">
    <property type="entry name" value="HUPs"/>
    <property type="match status" value="2"/>
</dbReference>
<proteinExistence type="inferred from homology"/>
<keyword evidence="8" id="KW-1208">Phospholipid metabolism</keyword>